<dbReference type="Gene3D" id="1.20.58.390">
    <property type="entry name" value="Neurotransmitter-gated ion-channel transmembrane domain"/>
    <property type="match status" value="1"/>
</dbReference>
<feature type="disulfide bond" evidence="6">
    <location>
        <begin position="541"/>
        <end position="553"/>
    </location>
</feature>
<dbReference type="InterPro" id="IPR016186">
    <property type="entry name" value="C-type_lectin-like/link_sf"/>
</dbReference>
<dbReference type="InterPro" id="IPR036734">
    <property type="entry name" value="Neur_chan_lig-bd_sf"/>
</dbReference>
<dbReference type="InterPro" id="IPR002172">
    <property type="entry name" value="LDrepeatLR_classA_rpt"/>
</dbReference>
<dbReference type="Pfam" id="PF00354">
    <property type="entry name" value="Pentaxin"/>
    <property type="match status" value="1"/>
</dbReference>
<feature type="transmembrane region" description="Helical" evidence="8">
    <location>
        <begin position="851"/>
        <end position="868"/>
    </location>
</feature>
<accession>A0A8J5JW76</accession>
<comment type="caution">
    <text evidence="10">The sequence shown here is derived from an EMBL/GenBank/DDBJ whole genome shotgun (WGS) entry which is preliminary data.</text>
</comment>
<dbReference type="InterPro" id="IPR036719">
    <property type="entry name" value="Neuro-gated_channel_TM_sf"/>
</dbReference>
<dbReference type="PROSITE" id="PS01209">
    <property type="entry name" value="LDLRA_1"/>
    <property type="match status" value="1"/>
</dbReference>
<sequence>MQTASSVDQGSTSNTVDQGSTSNTVDQGSTSNTVDQGSTSSTSNTVDQGSTSNTVDQGSTSNTVDQGSTSNTGQHQQHSRPGQHQQHSRPGQHQQHSVKSTRILSLQPDTWVPPRADIFARYNFTPSDGDTSLLTSFSVCYRIRLSLFRPSYNTHISTALSPSLTNQFVFGMAAKYSLYYNNNYQPVSENIKIPFTLHRWTHYCHVISANMYTLYIDGEEAARGPLVGDTDMRFNGTLILGQEQDAYSGGFDAKQSFCGNIAQMNIYDWSLPVEVVRRIHRCYEDPLGQIFSLDRDDMEIFGGNLSEGDFSELCKPGENVVILPKMLTFNQSISFCEQFGASLYLPETLNRTVHLYETSKDFFDSCNPGDYSYLWLAATDEESEGQWRHVISGDDILEDHFETGQPNGGLNENCVTLSKITGRWVDFPCTVDKRHCFSCKFLDNRPLYLRGLCELTKQRTAGVLLGYTNGFPYFQGFYQHIIFYSETTGWTLFDSVSNKTKATLAQKTKIVFPIGRHKWRLEVETCDIASKEVVELSVSPCGENEYMCANGYCIARENRCDLKDDCPDRSDEGGCSQVLLSPGYRKHQPPPPAMKDNPLLVQASVDIKRFSTVSDVDRFVALEMQIELMWVDSRVEFLNSRWNQEANIMSAEEAKTIWQPNLRFLNVQDGDIQLQDEETMARRGDEPLPQDFNNVETDFVFSGDSSFLLRRIYYNGGFACSFQVFAYPFDIQSCTIIFKLKGMNRELVAFDEDVSSIVYSGDPLLSAYMVTEAFVNIPPGKNTSNSILEVHFVLERRFWLLVLTMLVPTLMLVTIGYSTLYVSVSLLQVGKDKSSLNLTASGKKFGSSSQLQVRLIVSLTTLLVLYTLYNQTAATLPSTAYVKMIDVWFFTCIFLLFSIIIFHVVVEYIHDSNKTQSITTSTISVPRIKVNTLSGVSSPERKKAPLLNKIIRKWVVPAVFVLFMLVFWSVMVTSW</sequence>
<evidence type="ECO:0000256" key="5">
    <source>
        <dbReference type="ARBA" id="ARBA00023157"/>
    </source>
</evidence>
<evidence type="ECO:0000256" key="8">
    <source>
        <dbReference type="SAM" id="Phobius"/>
    </source>
</evidence>
<dbReference type="PANTHER" id="PTHR18945">
    <property type="entry name" value="NEUROTRANSMITTER GATED ION CHANNEL"/>
    <property type="match status" value="1"/>
</dbReference>
<dbReference type="Proteomes" id="UP000747542">
    <property type="component" value="Unassembled WGS sequence"/>
</dbReference>
<dbReference type="InterPro" id="IPR006029">
    <property type="entry name" value="Neurotrans-gated_channel_TM"/>
</dbReference>
<dbReference type="InterPro" id="IPR006201">
    <property type="entry name" value="Neur_channel"/>
</dbReference>
<dbReference type="EMBL" id="JAHLQT010026447">
    <property type="protein sequence ID" value="KAG7163496.1"/>
    <property type="molecule type" value="Genomic_DNA"/>
</dbReference>
<feature type="transmembrane region" description="Helical" evidence="8">
    <location>
        <begin position="888"/>
        <end position="909"/>
    </location>
</feature>
<evidence type="ECO:0000256" key="3">
    <source>
        <dbReference type="ARBA" id="ARBA00022989"/>
    </source>
</evidence>
<dbReference type="Gene3D" id="2.60.120.200">
    <property type="match status" value="1"/>
</dbReference>
<gene>
    <name evidence="10" type="primary">Nptx1-L1</name>
    <name evidence="10" type="ORF">Hamer_G002680</name>
</gene>
<dbReference type="InterPro" id="IPR016187">
    <property type="entry name" value="CTDL_fold"/>
</dbReference>
<dbReference type="Gene3D" id="3.10.100.10">
    <property type="entry name" value="Mannose-Binding Protein A, subunit A"/>
    <property type="match status" value="1"/>
</dbReference>
<feature type="disulfide bond" evidence="6">
    <location>
        <begin position="548"/>
        <end position="566"/>
    </location>
</feature>
<evidence type="ECO:0000313" key="10">
    <source>
        <dbReference type="EMBL" id="KAG7163496.1"/>
    </source>
</evidence>
<dbReference type="Gene3D" id="2.70.170.10">
    <property type="entry name" value="Neurotransmitter-gated ion-channel ligand-binding domain"/>
    <property type="match status" value="1"/>
</dbReference>
<evidence type="ECO:0000259" key="9">
    <source>
        <dbReference type="PROSITE" id="PS50041"/>
    </source>
</evidence>
<dbReference type="InterPro" id="IPR001304">
    <property type="entry name" value="C-type_lectin-like"/>
</dbReference>
<keyword evidence="11" id="KW-1185">Reference proteome</keyword>
<dbReference type="GO" id="GO:0005230">
    <property type="term" value="F:extracellular ligand-gated monoatomic ion channel activity"/>
    <property type="evidence" value="ECO:0007669"/>
    <property type="project" value="InterPro"/>
</dbReference>
<dbReference type="CDD" id="cd00112">
    <property type="entry name" value="LDLa"/>
    <property type="match status" value="1"/>
</dbReference>
<feature type="region of interest" description="Disordered" evidence="7">
    <location>
        <begin position="1"/>
        <end position="106"/>
    </location>
</feature>
<evidence type="ECO:0000256" key="1">
    <source>
        <dbReference type="ARBA" id="ARBA00004141"/>
    </source>
</evidence>
<dbReference type="SMART" id="SM00159">
    <property type="entry name" value="PTX"/>
    <property type="match status" value="1"/>
</dbReference>
<feature type="domain" description="C-type lectin" evidence="9">
    <location>
        <begin position="328"/>
        <end position="429"/>
    </location>
</feature>
<keyword evidence="3 8" id="KW-1133">Transmembrane helix</keyword>
<dbReference type="PROSITE" id="PS50068">
    <property type="entry name" value="LDLRA_2"/>
    <property type="match status" value="1"/>
</dbReference>
<dbReference type="InterPro" id="IPR006202">
    <property type="entry name" value="Neur_chan_lig-bd"/>
</dbReference>
<dbReference type="SUPFAM" id="SSF63712">
    <property type="entry name" value="Nicotinic receptor ligand binding domain-like"/>
    <property type="match status" value="2"/>
</dbReference>
<feature type="disulfide bond" evidence="6">
    <location>
        <begin position="560"/>
        <end position="575"/>
    </location>
</feature>
<evidence type="ECO:0000256" key="6">
    <source>
        <dbReference type="PROSITE-ProRule" id="PRU00124"/>
    </source>
</evidence>
<dbReference type="InterPro" id="IPR018000">
    <property type="entry name" value="Neurotransmitter_ion_chnl_CS"/>
</dbReference>
<dbReference type="SMART" id="SM00192">
    <property type="entry name" value="LDLa"/>
    <property type="match status" value="1"/>
</dbReference>
<organism evidence="10 11">
    <name type="scientific">Homarus americanus</name>
    <name type="common">American lobster</name>
    <dbReference type="NCBI Taxonomy" id="6706"/>
    <lineage>
        <taxon>Eukaryota</taxon>
        <taxon>Metazoa</taxon>
        <taxon>Ecdysozoa</taxon>
        <taxon>Arthropoda</taxon>
        <taxon>Crustacea</taxon>
        <taxon>Multicrustacea</taxon>
        <taxon>Malacostraca</taxon>
        <taxon>Eumalacostraca</taxon>
        <taxon>Eucarida</taxon>
        <taxon>Decapoda</taxon>
        <taxon>Pleocyemata</taxon>
        <taxon>Astacidea</taxon>
        <taxon>Nephropoidea</taxon>
        <taxon>Nephropidae</taxon>
        <taxon>Homarus</taxon>
    </lineage>
</organism>
<dbReference type="SUPFAM" id="SSF90112">
    <property type="entry name" value="Neurotransmitter-gated ion-channel transmembrane pore"/>
    <property type="match status" value="1"/>
</dbReference>
<dbReference type="Pfam" id="PF00057">
    <property type="entry name" value="Ldl_recept_a"/>
    <property type="match status" value="1"/>
</dbReference>
<dbReference type="Pfam" id="PF02932">
    <property type="entry name" value="Neur_chan_memb"/>
    <property type="match status" value="1"/>
</dbReference>
<evidence type="ECO:0000313" key="11">
    <source>
        <dbReference type="Proteomes" id="UP000747542"/>
    </source>
</evidence>
<keyword evidence="2 8" id="KW-0812">Transmembrane</keyword>
<dbReference type="Pfam" id="PF02931">
    <property type="entry name" value="Neur_chan_LBD"/>
    <property type="match status" value="1"/>
</dbReference>
<dbReference type="InterPro" id="IPR013320">
    <property type="entry name" value="ConA-like_dom_sf"/>
</dbReference>
<name>A0A8J5JW76_HOMAM</name>
<feature type="transmembrane region" description="Helical" evidence="8">
    <location>
        <begin position="951"/>
        <end position="971"/>
    </location>
</feature>
<evidence type="ECO:0000256" key="4">
    <source>
        <dbReference type="ARBA" id="ARBA00023136"/>
    </source>
</evidence>
<keyword evidence="4 8" id="KW-0472">Membrane</keyword>
<dbReference type="PRINTS" id="PR00895">
    <property type="entry name" value="PENTAXIN"/>
</dbReference>
<reference evidence="10" key="1">
    <citation type="journal article" date="2021" name="Sci. Adv.">
        <title>The American lobster genome reveals insights on longevity, neural, and immune adaptations.</title>
        <authorList>
            <person name="Polinski J.M."/>
            <person name="Zimin A.V."/>
            <person name="Clark K.F."/>
            <person name="Kohn A.B."/>
            <person name="Sadowski N."/>
            <person name="Timp W."/>
            <person name="Ptitsyn A."/>
            <person name="Khanna P."/>
            <person name="Romanova D.Y."/>
            <person name="Williams P."/>
            <person name="Greenwood S.J."/>
            <person name="Moroz L.L."/>
            <person name="Walt D.R."/>
            <person name="Bodnar A.G."/>
        </authorList>
    </citation>
    <scope>NUCLEOTIDE SEQUENCE</scope>
    <source>
        <strain evidence="10">GMGI-L3</strain>
    </source>
</reference>
<dbReference type="SUPFAM" id="SSF49899">
    <property type="entry name" value="Concanavalin A-like lectins/glucanases"/>
    <property type="match status" value="1"/>
</dbReference>
<evidence type="ECO:0000256" key="2">
    <source>
        <dbReference type="ARBA" id="ARBA00022692"/>
    </source>
</evidence>
<feature type="transmembrane region" description="Helical" evidence="8">
    <location>
        <begin position="798"/>
        <end position="830"/>
    </location>
</feature>
<dbReference type="GO" id="GO:0004888">
    <property type="term" value="F:transmembrane signaling receptor activity"/>
    <property type="evidence" value="ECO:0007669"/>
    <property type="project" value="InterPro"/>
</dbReference>
<proteinExistence type="predicted"/>
<dbReference type="AlphaFoldDB" id="A0A8J5JW76"/>
<dbReference type="InterPro" id="IPR023415">
    <property type="entry name" value="LDLR_class-A_CS"/>
</dbReference>
<protein>
    <submittedName>
        <fullName evidence="10">Neuronal pentraxin-1-like 1</fullName>
    </submittedName>
</protein>
<dbReference type="PROSITE" id="PS50041">
    <property type="entry name" value="C_TYPE_LECTIN_2"/>
    <property type="match status" value="1"/>
</dbReference>
<dbReference type="SUPFAM" id="SSF57424">
    <property type="entry name" value="LDL receptor-like module"/>
    <property type="match status" value="1"/>
</dbReference>
<dbReference type="InterPro" id="IPR038050">
    <property type="entry name" value="Neuro_actylchol_rec"/>
</dbReference>
<dbReference type="InterPro" id="IPR001759">
    <property type="entry name" value="PTX_dom"/>
</dbReference>
<keyword evidence="5 6" id="KW-1015">Disulfide bond</keyword>
<dbReference type="GO" id="GO:0016020">
    <property type="term" value="C:membrane"/>
    <property type="evidence" value="ECO:0007669"/>
    <property type="project" value="UniProtKB-SubCell"/>
</dbReference>
<comment type="subcellular location">
    <subcellularLocation>
        <location evidence="1">Membrane</location>
        <topology evidence="1">Multi-pass membrane protein</topology>
    </subcellularLocation>
</comment>
<dbReference type="SUPFAM" id="SSF56436">
    <property type="entry name" value="C-type lectin-like"/>
    <property type="match status" value="1"/>
</dbReference>
<dbReference type="PROSITE" id="PS00236">
    <property type="entry name" value="NEUROTR_ION_CHANNEL"/>
    <property type="match status" value="1"/>
</dbReference>
<dbReference type="InterPro" id="IPR036055">
    <property type="entry name" value="LDL_receptor-like_sf"/>
</dbReference>
<evidence type="ECO:0000256" key="7">
    <source>
        <dbReference type="SAM" id="MobiDB-lite"/>
    </source>
</evidence>
<dbReference type="Gene3D" id="4.10.400.10">
    <property type="entry name" value="Low-density Lipoprotein Receptor"/>
    <property type="match status" value="1"/>
</dbReference>
<dbReference type="Pfam" id="PF00059">
    <property type="entry name" value="Lectin_C"/>
    <property type="match status" value="1"/>
</dbReference>